<evidence type="ECO:0000313" key="1">
    <source>
        <dbReference type="EMBL" id="KAJ8889688.1"/>
    </source>
</evidence>
<proteinExistence type="predicted"/>
<keyword evidence="2" id="KW-1185">Reference proteome</keyword>
<sequence>MAELQFLEKVLRGLCSDASEVKKRGSDTCQIVLCEKQFSVGTQDGCVQPARCVGRSTWRPGCKVASRCLSPLTLLTLLASLPPPTPSWPALSSLTRLYGQLNSCEATTRFFVTAARRYSPFTASSVFRDPQSQLVVRLPAGTLPDFSTWESCRTMPLVVGFLGNLQFPHSFILALLHTQLTHPHRLSRPRRLKPPKSLHSTFQTVDIDNVFSRLRFLCIVSLCWLLALHEQLRPHHGGTARTTPPTLLRRCTNNGRGRFQYNDSYWFTLNDPDTCITKLEGIMFVKGGLNPKAQMAALGAGCSKCWHGGSRCSGEYRPSLAASSSSAALREK</sequence>
<reference evidence="1 2" key="1">
    <citation type="submission" date="2023-02" db="EMBL/GenBank/DDBJ databases">
        <title>LHISI_Scaffold_Assembly.</title>
        <authorList>
            <person name="Stuart O.P."/>
            <person name="Cleave R."/>
            <person name="Magrath M.J.L."/>
            <person name="Mikheyev A.S."/>
        </authorList>
    </citation>
    <scope>NUCLEOTIDE SEQUENCE [LARGE SCALE GENOMIC DNA]</scope>
    <source>
        <strain evidence="1">Daus_M_001</strain>
        <tissue evidence="1">Leg muscle</tissue>
    </source>
</reference>
<organism evidence="1 2">
    <name type="scientific">Dryococelus australis</name>
    <dbReference type="NCBI Taxonomy" id="614101"/>
    <lineage>
        <taxon>Eukaryota</taxon>
        <taxon>Metazoa</taxon>
        <taxon>Ecdysozoa</taxon>
        <taxon>Arthropoda</taxon>
        <taxon>Hexapoda</taxon>
        <taxon>Insecta</taxon>
        <taxon>Pterygota</taxon>
        <taxon>Neoptera</taxon>
        <taxon>Polyneoptera</taxon>
        <taxon>Phasmatodea</taxon>
        <taxon>Verophasmatodea</taxon>
        <taxon>Anareolatae</taxon>
        <taxon>Phasmatidae</taxon>
        <taxon>Eurycanthinae</taxon>
        <taxon>Dryococelus</taxon>
    </lineage>
</organism>
<protein>
    <submittedName>
        <fullName evidence="1">Uncharacterized protein</fullName>
    </submittedName>
</protein>
<dbReference type="EMBL" id="JARBHB010000003">
    <property type="protein sequence ID" value="KAJ8889688.1"/>
    <property type="molecule type" value="Genomic_DNA"/>
</dbReference>
<dbReference type="Proteomes" id="UP001159363">
    <property type="component" value="Chromosome 3"/>
</dbReference>
<accession>A0ABQ9I126</accession>
<gene>
    <name evidence="1" type="ORF">PR048_009189</name>
</gene>
<comment type="caution">
    <text evidence="1">The sequence shown here is derived from an EMBL/GenBank/DDBJ whole genome shotgun (WGS) entry which is preliminary data.</text>
</comment>
<evidence type="ECO:0000313" key="2">
    <source>
        <dbReference type="Proteomes" id="UP001159363"/>
    </source>
</evidence>
<name>A0ABQ9I126_9NEOP</name>